<keyword evidence="5" id="KW-1185">Reference proteome</keyword>
<proteinExistence type="predicted"/>
<evidence type="ECO:0000313" key="5">
    <source>
        <dbReference type="Proteomes" id="UP000037178"/>
    </source>
</evidence>
<dbReference type="STRING" id="1675527.AIOL_002917"/>
<evidence type="ECO:0000313" key="4">
    <source>
        <dbReference type="EMBL" id="KMW57949.1"/>
    </source>
</evidence>
<keyword evidence="1" id="KW-1133">Transmembrane helix</keyword>
<dbReference type="PROSITE" id="PS50924">
    <property type="entry name" value="MHYT"/>
    <property type="match status" value="1"/>
</dbReference>
<feature type="domain" description="HTH LytTR-type" evidence="3">
    <location>
        <begin position="265"/>
        <end position="370"/>
    </location>
</feature>
<dbReference type="SMART" id="SM00850">
    <property type="entry name" value="LytTR"/>
    <property type="match status" value="1"/>
</dbReference>
<comment type="caution">
    <text evidence="4">The sequence shown here is derived from an EMBL/GenBank/DDBJ whole genome shotgun (WGS) entry which is preliminary data.</text>
</comment>
<feature type="transmembrane region" description="Helical" evidence="1">
    <location>
        <begin position="211"/>
        <end position="232"/>
    </location>
</feature>
<dbReference type="Pfam" id="PF03707">
    <property type="entry name" value="MHYT"/>
    <property type="match status" value="2"/>
</dbReference>
<dbReference type="GO" id="GO:0016020">
    <property type="term" value="C:membrane"/>
    <property type="evidence" value="ECO:0007669"/>
    <property type="project" value="UniProtKB-UniRule"/>
</dbReference>
<dbReference type="InterPro" id="IPR012073">
    <property type="entry name" value="LytTR_MHYT"/>
</dbReference>
<dbReference type="PANTHER" id="PTHR35152">
    <property type="entry name" value="DOMAIN SIGNALLING PROTEIN, PUTATIVE (AFU_ORTHOLOGUE AFUA_5G11310)-RELATED"/>
    <property type="match status" value="1"/>
</dbReference>
<dbReference type="Proteomes" id="UP000037178">
    <property type="component" value="Unassembled WGS sequence"/>
</dbReference>
<feature type="transmembrane region" description="Helical" evidence="1">
    <location>
        <begin position="170"/>
        <end position="191"/>
    </location>
</feature>
<evidence type="ECO:0000259" key="3">
    <source>
        <dbReference type="PROSITE" id="PS50930"/>
    </source>
</evidence>
<evidence type="ECO:0000259" key="2">
    <source>
        <dbReference type="PROSITE" id="PS50924"/>
    </source>
</evidence>
<keyword evidence="1" id="KW-0812">Transmembrane</keyword>
<feature type="transmembrane region" description="Helical" evidence="1">
    <location>
        <begin position="74"/>
        <end position="101"/>
    </location>
</feature>
<dbReference type="AlphaFoldDB" id="A0A0J9E859"/>
<feature type="transmembrane region" description="Helical" evidence="1">
    <location>
        <begin position="44"/>
        <end position="68"/>
    </location>
</feature>
<feature type="domain" description="MHYT" evidence="2">
    <location>
        <begin position="8"/>
        <end position="195"/>
    </location>
</feature>
<feature type="transmembrane region" description="Helical" evidence="1">
    <location>
        <begin position="12"/>
        <end position="32"/>
    </location>
</feature>
<dbReference type="OrthoDB" id="9781059at2"/>
<protein>
    <submittedName>
        <fullName evidence="4">Carbon monoxide dehydrogenase operon C protein</fullName>
    </submittedName>
</protein>
<sequence length="370" mass="38964">MDFLEFSHNPGLVAASVIVALLAGFTGLNLTKDLSSKSVRQRKMAVALASVALGGGIWSMHFVAMLGLQLPILFYYDAAITLASALVCILIVGVALILLHFTERTRATIVAAGALVGAGILAMHYIGMAGLELCRAVYTPSGLISAGVLAMGLCVAAFGVAYGQRSDRNILLGTLCFGLAVAAVHFAAVAGTRFVKVPGFTEFGPIMSNEVLALGVILSSFVLFGAFLWVGVTYLMPRPATGPAAGAEAAADPPLAAPATPPMRIPCERDGGKLFIAAADVAFVRADGHYTQVYTDGERLFCVWPITEATKRLLPQGFLKVHRSYLINPAKVAAFERKKDSGRCTFEADDLPHVPVSRSNLKDVQLALGA</sequence>
<dbReference type="Pfam" id="PF04397">
    <property type="entry name" value="LytTR"/>
    <property type="match status" value="1"/>
</dbReference>
<reference evidence="4 5" key="1">
    <citation type="submission" date="2015-06" db="EMBL/GenBank/DDBJ databases">
        <title>Draft genome sequence of an Alphaproteobacteria species associated to the Mediterranean sponge Oscarella lobularis.</title>
        <authorList>
            <person name="Jourda C."/>
            <person name="Santini S."/>
            <person name="Claverie J.-M."/>
        </authorList>
    </citation>
    <scope>NUCLEOTIDE SEQUENCE [LARGE SCALE GENOMIC DNA]</scope>
    <source>
        <strain evidence="4">IGS</strain>
    </source>
</reference>
<dbReference type="RefSeq" id="WP_049643614.1">
    <property type="nucleotide sequence ID" value="NZ_LFTY01000002.1"/>
</dbReference>
<dbReference type="Gene3D" id="2.40.50.1020">
    <property type="entry name" value="LytTr DNA-binding domain"/>
    <property type="match status" value="1"/>
</dbReference>
<feature type="transmembrane region" description="Helical" evidence="1">
    <location>
        <begin position="108"/>
        <end position="131"/>
    </location>
</feature>
<feature type="transmembrane region" description="Helical" evidence="1">
    <location>
        <begin position="143"/>
        <end position="163"/>
    </location>
</feature>
<dbReference type="PIRSF" id="PIRSF036615">
    <property type="entry name" value="MHYT_LytTR"/>
    <property type="match status" value="1"/>
</dbReference>
<organism evidence="4 5">
    <name type="scientific">Candidatus Rhodobacter oscarellae</name>
    <dbReference type="NCBI Taxonomy" id="1675527"/>
    <lineage>
        <taxon>Bacteria</taxon>
        <taxon>Pseudomonadati</taxon>
        <taxon>Pseudomonadota</taxon>
        <taxon>Alphaproteobacteria</taxon>
        <taxon>Rhodobacterales</taxon>
        <taxon>Rhodobacter group</taxon>
        <taxon>Rhodobacter</taxon>
    </lineage>
</organism>
<dbReference type="PROSITE" id="PS50930">
    <property type="entry name" value="HTH_LYTTR"/>
    <property type="match status" value="1"/>
</dbReference>
<dbReference type="PANTHER" id="PTHR35152:SF1">
    <property type="entry name" value="DOMAIN SIGNALLING PROTEIN, PUTATIVE (AFU_ORTHOLOGUE AFUA_5G11310)-RELATED"/>
    <property type="match status" value="1"/>
</dbReference>
<dbReference type="GO" id="GO:0003677">
    <property type="term" value="F:DNA binding"/>
    <property type="evidence" value="ECO:0007669"/>
    <property type="project" value="InterPro"/>
</dbReference>
<name>A0A0J9E859_9RHOB</name>
<dbReference type="InterPro" id="IPR005330">
    <property type="entry name" value="MHYT_dom"/>
</dbReference>
<dbReference type="InterPro" id="IPR007492">
    <property type="entry name" value="LytTR_DNA-bd_dom"/>
</dbReference>
<accession>A0A0J9E859</accession>
<dbReference type="EMBL" id="LFTY01000002">
    <property type="protein sequence ID" value="KMW57949.1"/>
    <property type="molecule type" value="Genomic_DNA"/>
</dbReference>
<keyword evidence="1" id="KW-0472">Membrane</keyword>
<gene>
    <name evidence="4" type="ORF">AIOL_002917</name>
</gene>
<dbReference type="PATRIC" id="fig|1675527.3.peg.3054"/>
<evidence type="ECO:0000256" key="1">
    <source>
        <dbReference type="PROSITE-ProRule" id="PRU00244"/>
    </source>
</evidence>